<accession>A0ABN7SSS3</accession>
<evidence type="ECO:0000313" key="8">
    <source>
        <dbReference type="EMBL" id="CAG5103782.1"/>
    </source>
</evidence>
<evidence type="ECO:0000256" key="5">
    <source>
        <dbReference type="PROSITE-ProRule" id="PRU00042"/>
    </source>
</evidence>
<feature type="domain" description="C2H2-type" evidence="7">
    <location>
        <begin position="451"/>
        <end position="479"/>
    </location>
</feature>
<evidence type="ECO:0000256" key="1">
    <source>
        <dbReference type="ARBA" id="ARBA00022723"/>
    </source>
</evidence>
<feature type="domain" description="C2H2-type" evidence="7">
    <location>
        <begin position="424"/>
        <end position="451"/>
    </location>
</feature>
<dbReference type="PROSITE" id="PS00028">
    <property type="entry name" value="ZINC_FINGER_C2H2_1"/>
    <property type="match status" value="5"/>
</dbReference>
<keyword evidence="1" id="KW-0479">Metal-binding</keyword>
<gene>
    <name evidence="8" type="ORF">OKIOD_LOCUS9698</name>
</gene>
<dbReference type="Gene3D" id="3.30.160.60">
    <property type="entry name" value="Classic Zinc Finger"/>
    <property type="match status" value="3"/>
</dbReference>
<dbReference type="Proteomes" id="UP001158576">
    <property type="component" value="Chromosome 1"/>
</dbReference>
<dbReference type="PANTHER" id="PTHR24409:SF295">
    <property type="entry name" value="AZ2-RELATED"/>
    <property type="match status" value="1"/>
</dbReference>
<dbReference type="PANTHER" id="PTHR24409">
    <property type="entry name" value="ZINC FINGER PROTEIN 142"/>
    <property type="match status" value="1"/>
</dbReference>
<dbReference type="PROSITE" id="PS50157">
    <property type="entry name" value="ZINC_FINGER_C2H2_2"/>
    <property type="match status" value="5"/>
</dbReference>
<sequence>MQNKALESRGWRCIELEDGSRHLHFSSPSVGLGDVGELIEYDRGGEIHRGTLVATSEMGVTSIDLFNDILVCEEDLGVLLKNQGISPLPSKAGLLIQAYLVFAREAQVDVFDPINIYPKSDQPLEETIIIDNTESICFEDHKVETASPVRRPPRRAQIQAQEITIDQDTFDSLDDDQNYEPIEDMDDDQEQEYRPPKKSVKTEKDSRKKAEKTKKPKPTGNDSLTFAEKMVAIRQACIHCGGNPETLSSWDQRSYETTMSKHLFEEHQIKDEIYQEDEYHEKLNENYPENPEKREVDGVKMNKCPKCPAMLKRDIDYRKHLQWHDLLDRSGKLQQGELYPCIHCPAFFESVGSHRTHEDQVHPFIKFKCRACDKSFSTRQNRGQHWSLMHRIDACETCEFCGKVFNNNRQLREHIRSHDESKSCTCELCGKAFKNPYALKKHMRWHQDATIKCEICDDKFVYSDALETHLVRVHNKPRKFTCEFCGTQFIHQKHWRRHLNKHNASPDKVYPTQTIRRGYTKSSNKYWEDKKLYPGLNLLKRNQNKKISPKTNQEIVVATSQSLQQVVSQEQIVHFKNGQPIATTWRTIPVQGGGSPVQVNQVFPVDGQIGPFSVQQNNQ</sequence>
<evidence type="ECO:0000259" key="7">
    <source>
        <dbReference type="PROSITE" id="PS50157"/>
    </source>
</evidence>
<name>A0ABN7SSS3_OIKDI</name>
<evidence type="ECO:0000256" key="6">
    <source>
        <dbReference type="SAM" id="MobiDB-lite"/>
    </source>
</evidence>
<evidence type="ECO:0000313" key="9">
    <source>
        <dbReference type="Proteomes" id="UP001158576"/>
    </source>
</evidence>
<dbReference type="Pfam" id="PF00096">
    <property type="entry name" value="zf-C2H2"/>
    <property type="match status" value="2"/>
</dbReference>
<dbReference type="SUPFAM" id="SSF57667">
    <property type="entry name" value="beta-beta-alpha zinc fingers"/>
    <property type="match status" value="3"/>
</dbReference>
<dbReference type="EMBL" id="OU015566">
    <property type="protein sequence ID" value="CAG5103782.1"/>
    <property type="molecule type" value="Genomic_DNA"/>
</dbReference>
<feature type="region of interest" description="Disordered" evidence="6">
    <location>
        <begin position="161"/>
        <end position="224"/>
    </location>
</feature>
<dbReference type="Pfam" id="PF12874">
    <property type="entry name" value="zf-met"/>
    <property type="match status" value="1"/>
</dbReference>
<proteinExistence type="predicted"/>
<protein>
    <submittedName>
        <fullName evidence="8">Oidioi.mRNA.OKI2018_I69.chr1.g933.t1.cds</fullName>
    </submittedName>
</protein>
<keyword evidence="3 5" id="KW-0863">Zinc-finger</keyword>
<keyword evidence="4" id="KW-0862">Zinc</keyword>
<dbReference type="SMART" id="SM00355">
    <property type="entry name" value="ZnF_C2H2"/>
    <property type="match status" value="7"/>
</dbReference>
<organism evidence="8 9">
    <name type="scientific">Oikopleura dioica</name>
    <name type="common">Tunicate</name>
    <dbReference type="NCBI Taxonomy" id="34765"/>
    <lineage>
        <taxon>Eukaryota</taxon>
        <taxon>Metazoa</taxon>
        <taxon>Chordata</taxon>
        <taxon>Tunicata</taxon>
        <taxon>Appendicularia</taxon>
        <taxon>Copelata</taxon>
        <taxon>Oikopleuridae</taxon>
        <taxon>Oikopleura</taxon>
    </lineage>
</organism>
<feature type="compositionally biased region" description="Basic and acidic residues" evidence="6">
    <location>
        <begin position="191"/>
        <end position="208"/>
    </location>
</feature>
<evidence type="ECO:0000256" key="4">
    <source>
        <dbReference type="ARBA" id="ARBA00022833"/>
    </source>
</evidence>
<feature type="domain" description="C2H2-type" evidence="7">
    <location>
        <begin position="367"/>
        <end position="390"/>
    </location>
</feature>
<keyword evidence="2" id="KW-0677">Repeat</keyword>
<feature type="compositionally biased region" description="Acidic residues" evidence="6">
    <location>
        <begin position="168"/>
        <end position="190"/>
    </location>
</feature>
<evidence type="ECO:0000256" key="2">
    <source>
        <dbReference type="ARBA" id="ARBA00022737"/>
    </source>
</evidence>
<dbReference type="InterPro" id="IPR036236">
    <property type="entry name" value="Znf_C2H2_sf"/>
</dbReference>
<evidence type="ECO:0000256" key="3">
    <source>
        <dbReference type="ARBA" id="ARBA00022771"/>
    </source>
</evidence>
<feature type="domain" description="C2H2-type" evidence="7">
    <location>
        <begin position="480"/>
        <end position="507"/>
    </location>
</feature>
<reference evidence="8 9" key="1">
    <citation type="submission" date="2021-04" db="EMBL/GenBank/DDBJ databases">
        <authorList>
            <person name="Bliznina A."/>
        </authorList>
    </citation>
    <scope>NUCLEOTIDE SEQUENCE [LARGE SCALE GENOMIC DNA]</scope>
</reference>
<keyword evidence="9" id="KW-1185">Reference proteome</keyword>
<feature type="domain" description="C2H2-type" evidence="7">
    <location>
        <begin position="396"/>
        <end position="423"/>
    </location>
</feature>
<dbReference type="InterPro" id="IPR013087">
    <property type="entry name" value="Znf_C2H2_type"/>
</dbReference>